<evidence type="ECO:0000313" key="3">
    <source>
        <dbReference type="Proteomes" id="UP000438429"/>
    </source>
</evidence>
<dbReference type="PANTHER" id="PTHR15629:SF2">
    <property type="entry name" value="SH3 DOMAIN-CONTAINING YSC84-LIKE PROTEIN 1"/>
    <property type="match status" value="1"/>
</dbReference>
<proteinExistence type="predicted"/>
<sequence>MTMSSSKTHRTSSPLMNVEADVVLRSTAAVFTYCRSRGLFAGISLEGSYLLERKETNRKFYTRDIRASAILNGDVEPPSECYALYHILDAYAEAYTADWTSKNKRSVFNACVSSLQRSNLQLFYFLRNLQRRVFAFELFQFHDLRSNLRESAEEMSRAS</sequence>
<dbReference type="GO" id="GO:1900027">
    <property type="term" value="P:regulation of ruffle assembly"/>
    <property type="evidence" value="ECO:0007669"/>
    <property type="project" value="TreeGrafter"/>
</dbReference>
<comment type="caution">
    <text evidence="2">The sequence shown here is derived from an EMBL/GenBank/DDBJ whole genome shotgun (WGS) entry which is preliminary data.</text>
</comment>
<feature type="domain" description="Ysc84 actin-binding" evidence="1">
    <location>
        <begin position="17"/>
        <end position="91"/>
    </location>
</feature>
<reference evidence="2 3" key="1">
    <citation type="submission" date="2019-06" db="EMBL/GenBank/DDBJ databases">
        <title>Draft genomes of female and male turbot (Scophthalmus maximus).</title>
        <authorList>
            <person name="Xu H."/>
            <person name="Xu X.-W."/>
            <person name="Shao C."/>
            <person name="Chen S."/>
        </authorList>
    </citation>
    <scope>NUCLEOTIDE SEQUENCE [LARGE SCALE GENOMIC DNA]</scope>
    <source>
        <strain evidence="2">Ysfricsl-2016a</strain>
        <tissue evidence="2">Blood</tissue>
    </source>
</reference>
<gene>
    <name evidence="2" type="ORF">F2P81_025990</name>
</gene>
<dbReference type="Pfam" id="PF04366">
    <property type="entry name" value="Ysc84"/>
    <property type="match status" value="1"/>
</dbReference>
<dbReference type="AlphaFoldDB" id="A0A6A4RNQ3"/>
<dbReference type="InterPro" id="IPR051702">
    <property type="entry name" value="SH3_domain_YSC84-like"/>
</dbReference>
<accession>A0A6A4RNQ3</accession>
<dbReference type="InterPro" id="IPR007461">
    <property type="entry name" value="Ysc84_actin-binding"/>
</dbReference>
<evidence type="ECO:0000313" key="2">
    <source>
        <dbReference type="EMBL" id="KAF0021757.1"/>
    </source>
</evidence>
<dbReference type="Proteomes" id="UP000438429">
    <property type="component" value="Unassembled WGS sequence"/>
</dbReference>
<evidence type="ECO:0000259" key="1">
    <source>
        <dbReference type="Pfam" id="PF04366"/>
    </source>
</evidence>
<dbReference type="GO" id="GO:0032587">
    <property type="term" value="C:ruffle membrane"/>
    <property type="evidence" value="ECO:0007669"/>
    <property type="project" value="TreeGrafter"/>
</dbReference>
<dbReference type="GO" id="GO:0035091">
    <property type="term" value="F:phosphatidylinositol binding"/>
    <property type="evidence" value="ECO:0007669"/>
    <property type="project" value="TreeGrafter"/>
</dbReference>
<name>A0A6A4RNQ3_SCOMX</name>
<dbReference type="EMBL" id="VEVO01002242">
    <property type="protein sequence ID" value="KAF0021757.1"/>
    <property type="molecule type" value="Genomic_DNA"/>
</dbReference>
<protein>
    <recommendedName>
        <fullName evidence="1">Ysc84 actin-binding domain-containing protein</fullName>
    </recommendedName>
</protein>
<organism evidence="2 3">
    <name type="scientific">Scophthalmus maximus</name>
    <name type="common">Turbot</name>
    <name type="synonym">Psetta maxima</name>
    <dbReference type="NCBI Taxonomy" id="52904"/>
    <lineage>
        <taxon>Eukaryota</taxon>
        <taxon>Metazoa</taxon>
        <taxon>Chordata</taxon>
        <taxon>Craniata</taxon>
        <taxon>Vertebrata</taxon>
        <taxon>Euteleostomi</taxon>
        <taxon>Actinopterygii</taxon>
        <taxon>Neopterygii</taxon>
        <taxon>Teleostei</taxon>
        <taxon>Neoteleostei</taxon>
        <taxon>Acanthomorphata</taxon>
        <taxon>Carangaria</taxon>
        <taxon>Pleuronectiformes</taxon>
        <taxon>Pleuronectoidei</taxon>
        <taxon>Scophthalmidae</taxon>
        <taxon>Scophthalmus</taxon>
    </lineage>
</organism>
<dbReference type="PANTHER" id="PTHR15629">
    <property type="entry name" value="SH3YL1 PROTEIN"/>
    <property type="match status" value="1"/>
</dbReference>